<dbReference type="Pfam" id="PF01580">
    <property type="entry name" value="FtsK_SpoIIIE"/>
    <property type="match status" value="1"/>
</dbReference>
<dbReference type="EMBL" id="RQXT01000010">
    <property type="protein sequence ID" value="RRI03113.1"/>
    <property type="molecule type" value="Genomic_DNA"/>
</dbReference>
<evidence type="ECO:0000256" key="2">
    <source>
        <dbReference type="ARBA" id="ARBA00022840"/>
    </source>
</evidence>
<dbReference type="RefSeq" id="WP_124998076.1">
    <property type="nucleotide sequence ID" value="NZ_RQXT01000010.1"/>
</dbReference>
<proteinExistence type="predicted"/>
<evidence type="ECO:0000313" key="6">
    <source>
        <dbReference type="EMBL" id="RRI03113.1"/>
    </source>
</evidence>
<dbReference type="InterPro" id="IPR027417">
    <property type="entry name" value="P-loop_NTPase"/>
</dbReference>
<dbReference type="InterPro" id="IPR003593">
    <property type="entry name" value="AAA+_ATPase"/>
</dbReference>
<dbReference type="SMART" id="SM00382">
    <property type="entry name" value="AAA"/>
    <property type="match status" value="1"/>
</dbReference>
<dbReference type="CDD" id="cd01127">
    <property type="entry name" value="TrwB_TraG_TraD_VirD4"/>
    <property type="match status" value="1"/>
</dbReference>
<evidence type="ECO:0000256" key="3">
    <source>
        <dbReference type="ARBA" id="ARBA00024784"/>
    </source>
</evidence>
<dbReference type="Gene3D" id="3.40.50.300">
    <property type="entry name" value="P-loop containing nucleotide triphosphate hydrolases"/>
    <property type="match status" value="1"/>
</dbReference>
<feature type="domain" description="FtsK" evidence="5">
    <location>
        <begin position="264"/>
        <end position="447"/>
    </location>
</feature>
<gene>
    <name evidence="6" type="ORF">EH240_11130</name>
</gene>
<accession>A0A3P3FYF0</accession>
<reference evidence="6 7" key="1">
    <citation type="submission" date="2018-11" db="EMBL/GenBank/DDBJ databases">
        <title>the genome of Mesorhizobium tamadayense DSM 28320.</title>
        <authorList>
            <person name="Gao J."/>
        </authorList>
    </citation>
    <scope>NUCLEOTIDE SEQUENCE [LARGE SCALE GENOMIC DNA]</scope>
    <source>
        <strain evidence="6 7">DSM 28320</strain>
    </source>
</reference>
<comment type="caution">
    <text evidence="6">The sequence shown here is derived from an EMBL/GenBank/DDBJ whole genome shotgun (WGS) entry which is preliminary data.</text>
</comment>
<comment type="function">
    <text evidence="3">Essential cell division protein that coordinates cell division and chromosome segregation. The N-terminus is involved in assembly of the cell-division machinery. The C-terminus functions as a DNA motor that moves dsDNA in an ATP-dependent manner towards the dif recombination site, which is located within the replication terminus region. Translocation stops specifically at Xer-dif sites, where FtsK interacts with the Xer recombinase, allowing activation of chromosome unlinking by recombination. FtsK orienting polar sequences (KOPS) guide the direction of DNA translocation. FtsK can remove proteins from DNA as it translocates, but translocation stops specifically at XerCD-dif site, thereby preventing removal of XerC and XerD from dif.</text>
</comment>
<dbReference type="PANTHER" id="PTHR22683">
    <property type="entry name" value="SPORULATION PROTEIN RELATED"/>
    <property type="match status" value="1"/>
</dbReference>
<dbReference type="PROSITE" id="PS50901">
    <property type="entry name" value="FTSK"/>
    <property type="match status" value="1"/>
</dbReference>
<dbReference type="GO" id="GO:0005524">
    <property type="term" value="F:ATP binding"/>
    <property type="evidence" value="ECO:0007669"/>
    <property type="project" value="UniProtKB-UniRule"/>
</dbReference>
<organism evidence="6 7">
    <name type="scientific">Mesorhizobium tamadayense</name>
    <dbReference type="NCBI Taxonomy" id="425306"/>
    <lineage>
        <taxon>Bacteria</taxon>
        <taxon>Pseudomonadati</taxon>
        <taxon>Pseudomonadota</taxon>
        <taxon>Alphaproteobacteria</taxon>
        <taxon>Hyphomicrobiales</taxon>
        <taxon>Phyllobacteriaceae</taxon>
        <taxon>Mesorhizobium</taxon>
    </lineage>
</organism>
<dbReference type="SUPFAM" id="SSF52540">
    <property type="entry name" value="P-loop containing nucleoside triphosphate hydrolases"/>
    <property type="match status" value="1"/>
</dbReference>
<keyword evidence="1 4" id="KW-0547">Nucleotide-binding</keyword>
<dbReference type="OrthoDB" id="233350at2"/>
<evidence type="ECO:0000313" key="7">
    <source>
        <dbReference type="Proteomes" id="UP000273786"/>
    </source>
</evidence>
<dbReference type="InterPro" id="IPR002543">
    <property type="entry name" value="FtsK_dom"/>
</dbReference>
<name>A0A3P3FYF0_9HYPH</name>
<keyword evidence="7" id="KW-1185">Reference proteome</keyword>
<protein>
    <submittedName>
        <fullName evidence="6">DUF1832 domain-containing protein</fullName>
    </submittedName>
</protein>
<evidence type="ECO:0000256" key="4">
    <source>
        <dbReference type="PROSITE-ProRule" id="PRU00289"/>
    </source>
</evidence>
<sequence>MKDSIYFTVEERAFFERIIDDGLMQDGRRGVYWWIVRIAIARSLQESDEPDERYRAMPKSPSELHLEQITGRAKEPDYDDAFALLLSLRRDEDLFENHDLYVEVLQRHARRGMELLHESWLPGTSFHDVLLDSLYFRPSVDDDHSTNKGDVQFDILKKGLQQIGVDANPIGEPISGPRLSRHRLTLGGVEDYDRLRRGLEDLAFAIGLGTGTIAFGREPGERRVVLDIPRPSGAWRDVPWPPLVEAFMSSDAALAVCPGVDVIGEPVVFDFVEAPHMFVAGATGSGKSVCMNAILLSMLASDNPPELLMIDPKGVDFAEYDGLKLLRGEKVVTEMGAAVEMLRAVVEEMDARQERLREFGARNIAEARAAGSPMRRLVVVVDELADFLMSRTGAEEPLVRIAQKARAVGIHLLLATQRPEAATFPGLLRANIPSRIALTVQKSSDSRIILDESGAEDLMMRGDMLIKLAGRPLLRAHGARVDVADVKRAVTAANSRHT</sequence>
<dbReference type="Proteomes" id="UP000273786">
    <property type="component" value="Unassembled WGS sequence"/>
</dbReference>
<feature type="binding site" evidence="4">
    <location>
        <begin position="281"/>
        <end position="288"/>
    </location>
    <ligand>
        <name>ATP</name>
        <dbReference type="ChEBI" id="CHEBI:30616"/>
    </ligand>
</feature>
<evidence type="ECO:0000256" key="1">
    <source>
        <dbReference type="ARBA" id="ARBA00022741"/>
    </source>
</evidence>
<evidence type="ECO:0000259" key="5">
    <source>
        <dbReference type="PROSITE" id="PS50901"/>
    </source>
</evidence>
<dbReference type="GO" id="GO:0003677">
    <property type="term" value="F:DNA binding"/>
    <property type="evidence" value="ECO:0007669"/>
    <property type="project" value="InterPro"/>
</dbReference>
<keyword evidence="2 4" id="KW-0067">ATP-binding</keyword>
<dbReference type="InterPro" id="IPR050206">
    <property type="entry name" value="FtsK/SpoIIIE/SftA"/>
</dbReference>
<dbReference type="PANTHER" id="PTHR22683:SF41">
    <property type="entry name" value="DNA TRANSLOCASE FTSK"/>
    <property type="match status" value="1"/>
</dbReference>
<dbReference type="AlphaFoldDB" id="A0A3P3FYF0"/>